<gene>
    <name evidence="2" type="ORF">Ddye_015037</name>
</gene>
<name>A0AAD9U4S4_9ROSI</name>
<dbReference type="PANTHER" id="PTHR46898:SF3">
    <property type="entry name" value="FUNGAL LIPASE-LIKE DOMAIN-CONTAINING PROTEIN"/>
    <property type="match status" value="1"/>
</dbReference>
<proteinExistence type="predicted"/>
<keyword evidence="3" id="KW-1185">Reference proteome</keyword>
<comment type="caution">
    <text evidence="2">The sequence shown here is derived from an EMBL/GenBank/DDBJ whole genome shotgun (WGS) entry which is preliminary data.</text>
</comment>
<dbReference type="Proteomes" id="UP001280121">
    <property type="component" value="Unassembled WGS sequence"/>
</dbReference>
<reference evidence="2" key="1">
    <citation type="journal article" date="2023" name="Plant J.">
        <title>Genome sequences and population genomics provide insights into the demographic history, inbreeding, and mutation load of two 'living fossil' tree species of Dipteronia.</title>
        <authorList>
            <person name="Feng Y."/>
            <person name="Comes H.P."/>
            <person name="Chen J."/>
            <person name="Zhu S."/>
            <person name="Lu R."/>
            <person name="Zhang X."/>
            <person name="Li P."/>
            <person name="Qiu J."/>
            <person name="Olsen K.M."/>
            <person name="Qiu Y."/>
        </authorList>
    </citation>
    <scope>NUCLEOTIDE SEQUENCE</scope>
    <source>
        <strain evidence="2">KIB01</strain>
    </source>
</reference>
<feature type="domain" description="EDS1 EP" evidence="1">
    <location>
        <begin position="24"/>
        <end position="134"/>
    </location>
</feature>
<evidence type="ECO:0000313" key="2">
    <source>
        <dbReference type="EMBL" id="KAK2647548.1"/>
    </source>
</evidence>
<accession>A0AAD9U4S4</accession>
<dbReference type="EMBL" id="JANJYI010000005">
    <property type="protein sequence ID" value="KAK2647548.1"/>
    <property type="molecule type" value="Genomic_DNA"/>
</dbReference>
<evidence type="ECO:0000313" key="3">
    <source>
        <dbReference type="Proteomes" id="UP001280121"/>
    </source>
</evidence>
<dbReference type="AlphaFoldDB" id="A0AAD9U4S4"/>
<dbReference type="Pfam" id="PF18117">
    <property type="entry name" value="EDS1_EP"/>
    <property type="match status" value="1"/>
</dbReference>
<evidence type="ECO:0000259" key="1">
    <source>
        <dbReference type="Pfam" id="PF18117"/>
    </source>
</evidence>
<dbReference type="GO" id="GO:0006952">
    <property type="term" value="P:defense response"/>
    <property type="evidence" value="ECO:0007669"/>
    <property type="project" value="InterPro"/>
</dbReference>
<dbReference type="InterPro" id="IPR041266">
    <property type="entry name" value="EDS1_EP"/>
</dbReference>
<protein>
    <recommendedName>
        <fullName evidence="1">EDS1 EP domain-containing protein</fullName>
    </recommendedName>
</protein>
<organism evidence="2 3">
    <name type="scientific">Dipteronia dyeriana</name>
    <dbReference type="NCBI Taxonomy" id="168575"/>
    <lineage>
        <taxon>Eukaryota</taxon>
        <taxon>Viridiplantae</taxon>
        <taxon>Streptophyta</taxon>
        <taxon>Embryophyta</taxon>
        <taxon>Tracheophyta</taxon>
        <taxon>Spermatophyta</taxon>
        <taxon>Magnoliopsida</taxon>
        <taxon>eudicotyledons</taxon>
        <taxon>Gunneridae</taxon>
        <taxon>Pentapetalae</taxon>
        <taxon>rosids</taxon>
        <taxon>malvids</taxon>
        <taxon>Sapindales</taxon>
        <taxon>Sapindaceae</taxon>
        <taxon>Hippocastanoideae</taxon>
        <taxon>Acereae</taxon>
        <taxon>Dipteronia</taxon>
    </lineage>
</organism>
<sequence>MICALNKKVFDPHKRLNDMKILAYLEWYKRHSKFGYYDSYKNKRFLEDMDVNRFKKKLNDYWEKMVAEAERMSQKDEAAFRSRWLHGETAYRRMVEPLDIADYYHKGYKDYITKGRSQHYIKLEKWLEEGRPHKQTS</sequence>
<dbReference type="PANTHER" id="PTHR46898">
    <property type="entry name" value="SENESCENCE-ASSOCIATED CARBOXYLESTERASE 101"/>
    <property type="match status" value="1"/>
</dbReference>
<dbReference type="GO" id="GO:0052689">
    <property type="term" value="F:carboxylic ester hydrolase activity"/>
    <property type="evidence" value="ECO:0007669"/>
    <property type="project" value="InterPro"/>
</dbReference>
<dbReference type="InterPro" id="IPR044603">
    <property type="entry name" value="SAG101-like"/>
</dbReference>